<feature type="signal peptide" evidence="1">
    <location>
        <begin position="1"/>
        <end position="17"/>
    </location>
</feature>
<proteinExistence type="predicted"/>
<evidence type="ECO:0000313" key="2">
    <source>
        <dbReference type="EMBL" id="KAA9331750.1"/>
    </source>
</evidence>
<dbReference type="EMBL" id="VTWT01000007">
    <property type="protein sequence ID" value="KAA9331750.1"/>
    <property type="molecule type" value="Genomic_DNA"/>
</dbReference>
<keyword evidence="1" id="KW-0732">Signal</keyword>
<feature type="chain" id="PRO_5025063756" description="DUF4292 domain-containing protein" evidence="1">
    <location>
        <begin position="18"/>
        <end position="260"/>
    </location>
</feature>
<evidence type="ECO:0000256" key="1">
    <source>
        <dbReference type="SAM" id="SignalP"/>
    </source>
</evidence>
<dbReference type="AlphaFoldDB" id="A0A5N1IUM3"/>
<evidence type="ECO:0008006" key="4">
    <source>
        <dbReference type="Google" id="ProtNLM"/>
    </source>
</evidence>
<dbReference type="PROSITE" id="PS51257">
    <property type="entry name" value="PROKAR_LIPOPROTEIN"/>
    <property type="match status" value="1"/>
</dbReference>
<name>A0A5N1IUM3_9BACT</name>
<reference evidence="2 3" key="1">
    <citation type="submission" date="2019-09" db="EMBL/GenBank/DDBJ databases">
        <title>Genome sequence of Adhaeribacter sp. M2.</title>
        <authorList>
            <person name="Srinivasan S."/>
        </authorList>
    </citation>
    <scope>NUCLEOTIDE SEQUENCE [LARGE SCALE GENOMIC DNA]</scope>
    <source>
        <strain evidence="2 3">M2</strain>
    </source>
</reference>
<organism evidence="2 3">
    <name type="scientific">Adhaeribacter soli</name>
    <dbReference type="NCBI Taxonomy" id="2607655"/>
    <lineage>
        <taxon>Bacteria</taxon>
        <taxon>Pseudomonadati</taxon>
        <taxon>Bacteroidota</taxon>
        <taxon>Cytophagia</taxon>
        <taxon>Cytophagales</taxon>
        <taxon>Hymenobacteraceae</taxon>
        <taxon>Adhaeribacter</taxon>
    </lineage>
</organism>
<gene>
    <name evidence="2" type="ORF">F0P94_13140</name>
</gene>
<evidence type="ECO:0000313" key="3">
    <source>
        <dbReference type="Proteomes" id="UP000326570"/>
    </source>
</evidence>
<sequence>MLLFPMKKVLLASLLFAALFAGCTPVKIALNDSQWPEKKEYAVTNKKPLFKQQQLAFGDFQTREVKRSWTKGTQGLSGVFIGDSGVGFNHITKKQKFHFKLQGDQNQTSEVNCATNIRIKDLVIGNPNSGLNTMLDFLSIGIDTDNQFYAQILAAPETQPWQLILDNRAIQISRNYAGSLMQSPENYYTIVPVNKVQGKNGPVAFPIGSVGYEIRNKQNEPVAAVSLIDRGTVYLKEVPPAEKFLLANACAALLLQARDL</sequence>
<comment type="caution">
    <text evidence="2">The sequence shown here is derived from an EMBL/GenBank/DDBJ whole genome shotgun (WGS) entry which is preliminary data.</text>
</comment>
<accession>A0A5N1IUM3</accession>
<dbReference type="RefSeq" id="WP_191907037.1">
    <property type="nucleotide sequence ID" value="NZ_VTWT01000007.1"/>
</dbReference>
<dbReference type="Proteomes" id="UP000326570">
    <property type="component" value="Unassembled WGS sequence"/>
</dbReference>
<keyword evidence="3" id="KW-1185">Reference proteome</keyword>
<protein>
    <recommendedName>
        <fullName evidence="4">DUF4292 domain-containing protein</fullName>
    </recommendedName>
</protein>